<dbReference type="OrthoDB" id="1081826at2"/>
<protein>
    <submittedName>
        <fullName evidence="1">Uncharacterized protein</fullName>
    </submittedName>
</protein>
<keyword evidence="2" id="KW-1185">Reference proteome</keyword>
<name>A0A1M5E8B3_9BACE</name>
<accession>A0A1M5E8B3</accession>
<evidence type="ECO:0000313" key="2">
    <source>
        <dbReference type="Proteomes" id="UP000184509"/>
    </source>
</evidence>
<dbReference type="Proteomes" id="UP000184509">
    <property type="component" value="Unassembled WGS sequence"/>
</dbReference>
<proteinExistence type="predicted"/>
<sequence>MKFIKTVLPAILLLCVLSSFSLLKKTQPVYAFGISASFTDSIVYYTEIQVLDSVSLTSEGFLPKREAYSYQLKNYLENKGEANRTCMIYFSDSQKKIASEFDKISGKYKKNKTVSFKKIEKNDFQFKKPEE</sequence>
<dbReference type="AlphaFoldDB" id="A0A1M5E8B3"/>
<dbReference type="EMBL" id="FQTV01000013">
    <property type="protein sequence ID" value="SHF75301.1"/>
    <property type="molecule type" value="Genomic_DNA"/>
</dbReference>
<evidence type="ECO:0000313" key="1">
    <source>
        <dbReference type="EMBL" id="SHF75301.1"/>
    </source>
</evidence>
<reference evidence="1 2" key="1">
    <citation type="submission" date="2016-11" db="EMBL/GenBank/DDBJ databases">
        <authorList>
            <person name="Jaros S."/>
            <person name="Januszkiewicz K."/>
            <person name="Wedrychowicz H."/>
        </authorList>
    </citation>
    <scope>NUCLEOTIDE SEQUENCE [LARGE SCALE GENOMIC DNA]</scope>
    <source>
        <strain evidence="1 2">DSM 26991</strain>
    </source>
</reference>
<gene>
    <name evidence="1" type="ORF">SAMN05444405_11344</name>
</gene>
<organism evidence="1 2">
    <name type="scientific">Bacteroides luti</name>
    <dbReference type="NCBI Taxonomy" id="1297750"/>
    <lineage>
        <taxon>Bacteria</taxon>
        <taxon>Pseudomonadati</taxon>
        <taxon>Bacteroidota</taxon>
        <taxon>Bacteroidia</taxon>
        <taxon>Bacteroidales</taxon>
        <taxon>Bacteroidaceae</taxon>
        <taxon>Bacteroides</taxon>
    </lineage>
</organism>
<dbReference type="STRING" id="1297750.SAMN05444405_11344"/>
<dbReference type="RefSeq" id="WP_073402794.1">
    <property type="nucleotide sequence ID" value="NZ_FQTV01000013.1"/>
</dbReference>